<evidence type="ECO:0000256" key="5">
    <source>
        <dbReference type="ARBA" id="ARBA00023136"/>
    </source>
</evidence>
<feature type="transmembrane region" description="Helical" evidence="6">
    <location>
        <begin position="88"/>
        <end position="105"/>
    </location>
</feature>
<feature type="transmembrane region" description="Helical" evidence="6">
    <location>
        <begin position="12"/>
        <end position="32"/>
    </location>
</feature>
<keyword evidence="5 6" id="KW-0472">Membrane</keyword>
<sequence length="123" mass="13103">MEIPSLVRRLGALLIDWIVAALSAVTLAGVSYPPAPLDEDPSQTFIIIGFFVAEVGILTGLVGRSIGKRVLGMRIENPDGRPIGVPRALLRTLLLTLVLPAIVMTDDKRGIHDLAAGSRVVRA</sequence>
<protein>
    <submittedName>
        <fullName evidence="8">RDD family protein</fullName>
    </submittedName>
</protein>
<proteinExistence type="predicted"/>
<name>A0A641AMW8_9ACTN</name>
<evidence type="ECO:0000313" key="8">
    <source>
        <dbReference type="EMBL" id="KAA1378614.1"/>
    </source>
</evidence>
<dbReference type="EMBL" id="SDPP02000002">
    <property type="protein sequence ID" value="KAA1378614.1"/>
    <property type="molecule type" value="Genomic_DNA"/>
</dbReference>
<dbReference type="InterPro" id="IPR051791">
    <property type="entry name" value="Pra-immunoreactive"/>
</dbReference>
<dbReference type="AlphaFoldDB" id="A0A641AMW8"/>
<organism evidence="8 9">
    <name type="scientific">Aeromicrobium fastidiosum</name>
    <dbReference type="NCBI Taxonomy" id="52699"/>
    <lineage>
        <taxon>Bacteria</taxon>
        <taxon>Bacillati</taxon>
        <taxon>Actinomycetota</taxon>
        <taxon>Actinomycetes</taxon>
        <taxon>Propionibacteriales</taxon>
        <taxon>Nocardioidaceae</taxon>
        <taxon>Aeromicrobium</taxon>
    </lineage>
</organism>
<evidence type="ECO:0000256" key="4">
    <source>
        <dbReference type="ARBA" id="ARBA00022989"/>
    </source>
</evidence>
<feature type="transmembrane region" description="Helical" evidence="6">
    <location>
        <begin position="44"/>
        <end position="67"/>
    </location>
</feature>
<feature type="domain" description="RDD" evidence="7">
    <location>
        <begin position="4"/>
        <end position="117"/>
    </location>
</feature>
<evidence type="ECO:0000259" key="7">
    <source>
        <dbReference type="Pfam" id="PF06271"/>
    </source>
</evidence>
<evidence type="ECO:0000256" key="3">
    <source>
        <dbReference type="ARBA" id="ARBA00022692"/>
    </source>
</evidence>
<comment type="subcellular location">
    <subcellularLocation>
        <location evidence="1">Cell membrane</location>
        <topology evidence="1">Multi-pass membrane protein</topology>
    </subcellularLocation>
</comment>
<evidence type="ECO:0000256" key="1">
    <source>
        <dbReference type="ARBA" id="ARBA00004651"/>
    </source>
</evidence>
<dbReference type="OrthoDB" id="5187110at2"/>
<reference evidence="8" key="1">
    <citation type="submission" date="2019-09" db="EMBL/GenBank/DDBJ databases">
        <authorList>
            <person name="Li J."/>
        </authorList>
    </citation>
    <scope>NUCLEOTIDE SEQUENCE [LARGE SCALE GENOMIC DNA]</scope>
    <source>
        <strain evidence="8">NRBC 14897</strain>
    </source>
</reference>
<dbReference type="PANTHER" id="PTHR36115">
    <property type="entry name" value="PROLINE-RICH ANTIGEN HOMOLOG-RELATED"/>
    <property type="match status" value="1"/>
</dbReference>
<evidence type="ECO:0000313" key="9">
    <source>
        <dbReference type="Proteomes" id="UP001515100"/>
    </source>
</evidence>
<keyword evidence="9" id="KW-1185">Reference proteome</keyword>
<dbReference type="InterPro" id="IPR010432">
    <property type="entry name" value="RDD"/>
</dbReference>
<dbReference type="PANTHER" id="PTHR36115:SF6">
    <property type="entry name" value="PROLINE-RICH ANTIGEN HOMOLOG"/>
    <property type="match status" value="1"/>
</dbReference>
<keyword evidence="2" id="KW-1003">Cell membrane</keyword>
<dbReference type="Proteomes" id="UP001515100">
    <property type="component" value="Unassembled WGS sequence"/>
</dbReference>
<comment type="caution">
    <text evidence="8">The sequence shown here is derived from an EMBL/GenBank/DDBJ whole genome shotgun (WGS) entry which is preliminary data.</text>
</comment>
<dbReference type="GO" id="GO:0005886">
    <property type="term" value="C:plasma membrane"/>
    <property type="evidence" value="ECO:0007669"/>
    <property type="project" value="UniProtKB-SubCell"/>
</dbReference>
<evidence type="ECO:0000256" key="6">
    <source>
        <dbReference type="SAM" id="Phobius"/>
    </source>
</evidence>
<dbReference type="Pfam" id="PF06271">
    <property type="entry name" value="RDD"/>
    <property type="match status" value="1"/>
</dbReference>
<keyword evidence="3 6" id="KW-0812">Transmembrane</keyword>
<accession>A0A641AMW8</accession>
<dbReference type="RefSeq" id="WP_129182310.1">
    <property type="nucleotide sequence ID" value="NZ_JAGIOG010000001.1"/>
</dbReference>
<keyword evidence="4 6" id="KW-1133">Transmembrane helix</keyword>
<gene>
    <name evidence="8" type="ORF">ESP62_009745</name>
</gene>
<evidence type="ECO:0000256" key="2">
    <source>
        <dbReference type="ARBA" id="ARBA00022475"/>
    </source>
</evidence>